<gene>
    <name evidence="1" type="ORF">SAMN04489730_0113</name>
</gene>
<dbReference type="AlphaFoldDB" id="A0A1K1LT40"/>
<evidence type="ECO:0000313" key="2">
    <source>
        <dbReference type="Proteomes" id="UP000182740"/>
    </source>
</evidence>
<accession>A0A1K1LT40</accession>
<proteinExistence type="predicted"/>
<evidence type="ECO:0000313" key="1">
    <source>
        <dbReference type="EMBL" id="SFW12806.1"/>
    </source>
</evidence>
<dbReference type="InterPro" id="IPR014710">
    <property type="entry name" value="RmlC-like_jellyroll"/>
</dbReference>
<dbReference type="InterPro" id="IPR011051">
    <property type="entry name" value="RmlC_Cupin_sf"/>
</dbReference>
<reference evidence="2" key="1">
    <citation type="submission" date="2016-11" db="EMBL/GenBank/DDBJ databases">
        <authorList>
            <person name="Varghese N."/>
            <person name="Submissions S."/>
        </authorList>
    </citation>
    <scope>NUCLEOTIDE SEQUENCE [LARGE SCALE GENOMIC DNA]</scope>
    <source>
        <strain evidence="2">DSM 44671</strain>
    </source>
</reference>
<dbReference type="STRING" id="546364.SAMN04489730_0113"/>
<dbReference type="Proteomes" id="UP000182740">
    <property type="component" value="Unassembled WGS sequence"/>
</dbReference>
<sequence length="167" mass="18078">MSTDLTNELRIQTPGFPPYALGAQNQKLAPLVHAGVVDPKGLTCGMVRMEGAHHAAPHIHEHSPIIVFVHQGMIASLVGEELEPLLHAPGSVLWIAPGVPHIGCNLDPVNPAVVLEARTDEAFNADVVRRPDLDARVAERVADLQRRYAAGQLDDQLTRPTVHIVSR</sequence>
<protein>
    <submittedName>
        <fullName evidence="1">Uncharacterized protein, RmlC-like cupin domain</fullName>
    </submittedName>
</protein>
<dbReference type="RefSeq" id="WP_072474374.1">
    <property type="nucleotide sequence ID" value="NZ_FPJG01000002.1"/>
</dbReference>
<name>A0A1K1LT40_9PSEU</name>
<dbReference type="EMBL" id="FPJG01000002">
    <property type="protein sequence ID" value="SFW12806.1"/>
    <property type="molecule type" value="Genomic_DNA"/>
</dbReference>
<dbReference type="OrthoDB" id="3620182at2"/>
<dbReference type="Gene3D" id="2.60.120.10">
    <property type="entry name" value="Jelly Rolls"/>
    <property type="match status" value="1"/>
</dbReference>
<dbReference type="SUPFAM" id="SSF51182">
    <property type="entry name" value="RmlC-like cupins"/>
    <property type="match status" value="1"/>
</dbReference>
<organism evidence="1 2">
    <name type="scientific">Amycolatopsis australiensis</name>
    <dbReference type="NCBI Taxonomy" id="546364"/>
    <lineage>
        <taxon>Bacteria</taxon>
        <taxon>Bacillati</taxon>
        <taxon>Actinomycetota</taxon>
        <taxon>Actinomycetes</taxon>
        <taxon>Pseudonocardiales</taxon>
        <taxon>Pseudonocardiaceae</taxon>
        <taxon>Amycolatopsis</taxon>
    </lineage>
</organism>
<keyword evidence="2" id="KW-1185">Reference proteome</keyword>